<accession>A0AAV0T2H8</accession>
<keyword evidence="1" id="KW-0175">Coiled coil</keyword>
<evidence type="ECO:0000313" key="4">
    <source>
        <dbReference type="Proteomes" id="UP001159659"/>
    </source>
</evidence>
<feature type="region of interest" description="Disordered" evidence="2">
    <location>
        <begin position="63"/>
        <end position="134"/>
    </location>
</feature>
<feature type="compositionally biased region" description="Acidic residues" evidence="2">
    <location>
        <begin position="125"/>
        <end position="134"/>
    </location>
</feature>
<feature type="compositionally biased region" description="Polar residues" evidence="2">
    <location>
        <begin position="72"/>
        <end position="83"/>
    </location>
</feature>
<sequence length="134" mass="15640">MEEKGLAVREKCNAIQEQVTAKERRLRKDESKYRKLKKEYDGMASAEVDLSNSLEDCEEMLEENAKKRHTGKQNSRLSIQLSSRSKKHSASVFENESDLPARKRRKKSKNADRNEAIDEQKEEHIEDEDSNEEE</sequence>
<comment type="caution">
    <text evidence="3">The sequence shown here is derived from an EMBL/GenBank/DDBJ whole genome shotgun (WGS) entry which is preliminary data.</text>
</comment>
<proteinExistence type="predicted"/>
<organism evidence="3 4">
    <name type="scientific">Peronospora farinosa</name>
    <dbReference type="NCBI Taxonomy" id="134698"/>
    <lineage>
        <taxon>Eukaryota</taxon>
        <taxon>Sar</taxon>
        <taxon>Stramenopiles</taxon>
        <taxon>Oomycota</taxon>
        <taxon>Peronosporomycetes</taxon>
        <taxon>Peronosporales</taxon>
        <taxon>Peronosporaceae</taxon>
        <taxon>Peronospora</taxon>
    </lineage>
</organism>
<feature type="compositionally biased region" description="Basic and acidic residues" evidence="2">
    <location>
        <begin position="109"/>
        <end position="124"/>
    </location>
</feature>
<dbReference type="Proteomes" id="UP001159659">
    <property type="component" value="Unassembled WGS sequence"/>
</dbReference>
<dbReference type="EMBL" id="CANTFK010000307">
    <property type="protein sequence ID" value="CAI5713430.1"/>
    <property type="molecule type" value="Genomic_DNA"/>
</dbReference>
<protein>
    <submittedName>
        <fullName evidence="3">Uncharacterized protein</fullName>
    </submittedName>
</protein>
<reference evidence="3" key="1">
    <citation type="submission" date="2022-12" db="EMBL/GenBank/DDBJ databases">
        <authorList>
            <person name="Webb A."/>
        </authorList>
    </citation>
    <scope>NUCLEOTIDE SEQUENCE</scope>
    <source>
        <strain evidence="3">Pf2</strain>
    </source>
</reference>
<evidence type="ECO:0000256" key="1">
    <source>
        <dbReference type="SAM" id="Coils"/>
    </source>
</evidence>
<evidence type="ECO:0000256" key="2">
    <source>
        <dbReference type="SAM" id="MobiDB-lite"/>
    </source>
</evidence>
<gene>
    <name evidence="3" type="ORF">PFR002_LOCUS2735</name>
</gene>
<feature type="coiled-coil region" evidence="1">
    <location>
        <begin position="12"/>
        <end position="63"/>
    </location>
</feature>
<name>A0AAV0T2H8_9STRA</name>
<evidence type="ECO:0000313" key="3">
    <source>
        <dbReference type="EMBL" id="CAI5713430.1"/>
    </source>
</evidence>
<dbReference type="AlphaFoldDB" id="A0AAV0T2H8"/>